<reference evidence="3" key="1">
    <citation type="submission" date="2011-05" db="EMBL/GenBank/DDBJ databases">
        <authorList>
            <person name="Richards S.R."/>
            <person name="Qu J."/>
            <person name="Jiang H."/>
            <person name="Jhangiani S.N."/>
            <person name="Agravi P."/>
            <person name="Goodspeed R."/>
            <person name="Gross S."/>
            <person name="Mandapat C."/>
            <person name="Jackson L."/>
            <person name="Mathew T."/>
            <person name="Pu L."/>
            <person name="Thornton R."/>
            <person name="Saada N."/>
            <person name="Wilczek-Boney K.B."/>
            <person name="Lee S."/>
            <person name="Kovar C."/>
            <person name="Wu Y."/>
            <person name="Scherer S.E."/>
            <person name="Worley K.C."/>
            <person name="Muzny D.M."/>
            <person name="Gibbs R."/>
        </authorList>
    </citation>
    <scope>NUCLEOTIDE SEQUENCE</scope>
    <source>
        <strain evidence="3">Brora</strain>
    </source>
</reference>
<keyword evidence="3" id="KW-1185">Reference proteome</keyword>
<feature type="transmembrane region" description="Helical" evidence="1">
    <location>
        <begin position="37"/>
        <end position="55"/>
    </location>
</feature>
<name>T1IMU3_STRMM</name>
<evidence type="ECO:0000313" key="2">
    <source>
        <dbReference type="EnsemblMetazoa" id="SMAR002308-PA"/>
    </source>
</evidence>
<keyword evidence="1" id="KW-0812">Transmembrane</keyword>
<evidence type="ECO:0000256" key="1">
    <source>
        <dbReference type="SAM" id="Phobius"/>
    </source>
</evidence>
<keyword evidence="1" id="KW-1133">Transmembrane helix</keyword>
<dbReference type="EnsemblMetazoa" id="SMAR002308-RA">
    <property type="protein sequence ID" value="SMAR002308-PA"/>
    <property type="gene ID" value="SMAR002308"/>
</dbReference>
<proteinExistence type="predicted"/>
<dbReference type="AlphaFoldDB" id="T1IMU3"/>
<protein>
    <submittedName>
        <fullName evidence="2">Uncharacterized protein</fullName>
    </submittedName>
</protein>
<dbReference type="Proteomes" id="UP000014500">
    <property type="component" value="Unassembled WGS sequence"/>
</dbReference>
<accession>T1IMU3</accession>
<organism evidence="2 3">
    <name type="scientific">Strigamia maritima</name>
    <name type="common">European centipede</name>
    <name type="synonym">Geophilus maritimus</name>
    <dbReference type="NCBI Taxonomy" id="126957"/>
    <lineage>
        <taxon>Eukaryota</taxon>
        <taxon>Metazoa</taxon>
        <taxon>Ecdysozoa</taxon>
        <taxon>Arthropoda</taxon>
        <taxon>Myriapoda</taxon>
        <taxon>Chilopoda</taxon>
        <taxon>Pleurostigmophora</taxon>
        <taxon>Geophilomorpha</taxon>
        <taxon>Linotaeniidae</taxon>
        <taxon>Strigamia</taxon>
    </lineage>
</organism>
<keyword evidence="1" id="KW-0472">Membrane</keyword>
<reference evidence="2" key="2">
    <citation type="submission" date="2015-02" db="UniProtKB">
        <authorList>
            <consortium name="EnsemblMetazoa"/>
        </authorList>
    </citation>
    <scope>IDENTIFICATION</scope>
</reference>
<evidence type="ECO:0000313" key="3">
    <source>
        <dbReference type="Proteomes" id="UP000014500"/>
    </source>
</evidence>
<dbReference type="HOGENOM" id="CLU_1327848_0_0_1"/>
<dbReference type="EMBL" id="JH431094">
    <property type="status" value="NOT_ANNOTATED_CDS"/>
    <property type="molecule type" value="Genomic_DNA"/>
</dbReference>
<sequence>MSAFLDAACNIKGNEPEILKHKLVLGGVGSGCLKNMLMMYFLVVISRLVMQLVLLRRRMMRIDEPERDDADIFWKIVYGIKIRVDPLDVMGIVHYLYCNHFKSSTTAETAKDVPRRCTEGRIKFHFKTARNEGFFSAVQGVYPNMGSEKYPVIFTDSGIEPEILIPKVNPSNHHTICDIQKRCIEDANPGSQLSKSTDLTTSLYTTH</sequence>